<dbReference type="EMBL" id="QOVW01000118">
    <property type="protein sequence ID" value="RDB35021.1"/>
    <property type="molecule type" value="Genomic_DNA"/>
</dbReference>
<sequence>MIKVLKYEFESEEYRKNIASPYYGYSYSRLESVFSKEPHVIMIYKEFEYCYQENLLEIYGEILQKIKNIFNPKDNFYLLEWMYYNEETRLTKYFRLWNELKRLGIDLSFFNKTKCSDEIKYTYPNKVEYRAMCQFQWQNIEDYFVHILESKFSVSSSFFYSSRKFDLNSELNCIVKKFNENTLSLLSSLNAITSYMNYFFENDDLYFIVHGEDHIRSFGINIIGNKKMIDELYEKVLKCFENEK</sequence>
<protein>
    <submittedName>
        <fullName evidence="1">Uncharacterized protein</fullName>
    </submittedName>
</protein>
<reference evidence="1" key="1">
    <citation type="submission" date="2018-04" db="EMBL/GenBank/DDBJ databases">
        <title>Draft genome sequence of the Candidatus Spirobacillus cienkowskii, a pathogen of freshwater Daphnia species, reconstructed from hemolymph metagenomic reads.</title>
        <authorList>
            <person name="Bresciani L."/>
            <person name="Lemos L.N."/>
            <person name="Wale N."/>
            <person name="Lin J.Y."/>
            <person name="Fernandes G.R."/>
            <person name="Duffy M.A."/>
            <person name="Rodrigues J.M."/>
        </authorList>
    </citation>
    <scope>NUCLEOTIDE SEQUENCE [LARGE SCALE GENOMIC DNA]</scope>
    <source>
        <strain evidence="1">Binning01</strain>
    </source>
</reference>
<evidence type="ECO:0000313" key="1">
    <source>
        <dbReference type="EMBL" id="RDB35021.1"/>
    </source>
</evidence>
<dbReference type="Proteomes" id="UP000253934">
    <property type="component" value="Unassembled WGS sequence"/>
</dbReference>
<accession>A0A369KK75</accession>
<comment type="caution">
    <text evidence="1">The sequence shown here is derived from an EMBL/GenBank/DDBJ whole genome shotgun (WGS) entry which is preliminary data.</text>
</comment>
<dbReference type="AlphaFoldDB" id="A0A369KK75"/>
<proteinExistence type="predicted"/>
<keyword evidence="2" id="KW-1185">Reference proteome</keyword>
<name>A0A369KK75_9BACT</name>
<organism evidence="1 2">
    <name type="scientific">Spirobacillus cienkowskii</name>
    <dbReference type="NCBI Taxonomy" id="495820"/>
    <lineage>
        <taxon>Bacteria</taxon>
        <taxon>Pseudomonadati</taxon>
        <taxon>Bdellovibrionota</taxon>
        <taxon>Oligoflexia</taxon>
        <taxon>Silvanigrellales</taxon>
        <taxon>Spirobacillus</taxon>
    </lineage>
</organism>
<gene>
    <name evidence="1" type="ORF">DCC88_12315</name>
</gene>
<evidence type="ECO:0000313" key="2">
    <source>
        <dbReference type="Proteomes" id="UP000253934"/>
    </source>
</evidence>